<accession>A0ABS2WIC7</accession>
<dbReference type="InterPro" id="IPR023198">
    <property type="entry name" value="PGP-like_dom2"/>
</dbReference>
<keyword evidence="2" id="KW-1185">Reference proteome</keyword>
<proteinExistence type="predicted"/>
<dbReference type="InterPro" id="IPR041492">
    <property type="entry name" value="HAD_2"/>
</dbReference>
<dbReference type="EMBL" id="JAFHAP010000007">
    <property type="protein sequence ID" value="MBN2909233.1"/>
    <property type="molecule type" value="Genomic_DNA"/>
</dbReference>
<dbReference type="RefSeq" id="WP_205494062.1">
    <property type="nucleotide sequence ID" value="NZ_JAFHAP010000007.1"/>
</dbReference>
<dbReference type="PANTHER" id="PTHR43434:SF1">
    <property type="entry name" value="PHOSPHOGLYCOLATE PHOSPHATASE"/>
    <property type="match status" value="1"/>
</dbReference>
<evidence type="ECO:0000313" key="1">
    <source>
        <dbReference type="EMBL" id="MBN2909233.1"/>
    </source>
</evidence>
<comment type="caution">
    <text evidence="1">The sequence shown here is derived from an EMBL/GenBank/DDBJ whole genome shotgun (WGS) entry which is preliminary data.</text>
</comment>
<sequence>MSHHAMIFDLDGTLFQTEKVAVPAFRRAFERLLQSGRYEGPLPTDKEIQSVFGLTHTEIWNRLLPGADEETKQMADRWMLEEELHCLRQGMGALYPGVDETLHRLARDGWRLFIASNGILPYVKGVLTAFELLPLFSGIYTAGEYQTREKKVLVRILMEEHGVTGGYMVGDRSSDVEAGLYNGLTVIGCRYAGFPSFSGEKELEGAHVVIDSFPTLLDVVKYSSEKE</sequence>
<organism evidence="1 2">
    <name type="scientific">Polycladomyces zharkentensis</name>
    <dbReference type="NCBI Taxonomy" id="2807616"/>
    <lineage>
        <taxon>Bacteria</taxon>
        <taxon>Bacillati</taxon>
        <taxon>Bacillota</taxon>
        <taxon>Bacilli</taxon>
        <taxon>Bacillales</taxon>
        <taxon>Thermoactinomycetaceae</taxon>
        <taxon>Polycladomyces</taxon>
    </lineage>
</organism>
<dbReference type="Gene3D" id="3.40.50.1000">
    <property type="entry name" value="HAD superfamily/HAD-like"/>
    <property type="match status" value="1"/>
</dbReference>
<dbReference type="InterPro" id="IPR036412">
    <property type="entry name" value="HAD-like_sf"/>
</dbReference>
<gene>
    <name evidence="1" type="ORF">JQC72_06820</name>
</gene>
<name>A0ABS2WIC7_9BACL</name>
<dbReference type="PANTHER" id="PTHR43434">
    <property type="entry name" value="PHOSPHOGLYCOLATE PHOSPHATASE"/>
    <property type="match status" value="1"/>
</dbReference>
<evidence type="ECO:0000313" key="2">
    <source>
        <dbReference type="Proteomes" id="UP001177120"/>
    </source>
</evidence>
<dbReference type="SUPFAM" id="SSF56784">
    <property type="entry name" value="HAD-like"/>
    <property type="match status" value="1"/>
</dbReference>
<dbReference type="InterPro" id="IPR023214">
    <property type="entry name" value="HAD_sf"/>
</dbReference>
<dbReference type="Proteomes" id="UP001177120">
    <property type="component" value="Unassembled WGS sequence"/>
</dbReference>
<protein>
    <submittedName>
        <fullName evidence="1">HAD hydrolase-like protein</fullName>
    </submittedName>
</protein>
<dbReference type="InterPro" id="IPR050155">
    <property type="entry name" value="HAD-like_hydrolase_sf"/>
</dbReference>
<dbReference type="Pfam" id="PF13419">
    <property type="entry name" value="HAD_2"/>
    <property type="match status" value="1"/>
</dbReference>
<reference evidence="1" key="1">
    <citation type="journal article" date="2024" name="Int. J. Syst. Evol. Microbiol.">
        <title>Polycladomyces zharkentensis sp. nov., a novel thermophilic cellulose- and starch-degrading member of the Bacillota from a geothermal aquifer in Kazakhstan.</title>
        <authorList>
            <person name="Mashzhan A."/>
            <person name="Kistaubayeva A."/>
            <person name="Javier-Lopez R."/>
            <person name="Bissenova U."/>
            <person name="Bissenbay A."/>
            <person name="Birkeland N.K."/>
        </authorList>
    </citation>
    <scope>NUCLEOTIDE SEQUENCE</scope>
    <source>
        <strain evidence="1">ZKZ2T</strain>
    </source>
</reference>
<dbReference type="Gene3D" id="1.10.150.240">
    <property type="entry name" value="Putative phosphatase, domain 2"/>
    <property type="match status" value="1"/>
</dbReference>